<feature type="compositionally biased region" description="Basic and acidic residues" evidence="2">
    <location>
        <begin position="18"/>
        <end position="57"/>
    </location>
</feature>
<comment type="caution">
    <text evidence="4">The sequence shown here is derived from an EMBL/GenBank/DDBJ whole genome shotgun (WGS) entry which is preliminary data.</text>
</comment>
<comment type="similarity">
    <text evidence="1">Belongs to the apolipoprotein L family.</text>
</comment>
<feature type="region of interest" description="Disordered" evidence="2">
    <location>
        <begin position="18"/>
        <end position="61"/>
    </location>
</feature>
<evidence type="ECO:0000256" key="3">
    <source>
        <dbReference type="SAM" id="Phobius"/>
    </source>
</evidence>
<gene>
    <name evidence="4" type="ORF">HHUSO_G34622</name>
</gene>
<reference evidence="4 5" key="1">
    <citation type="submission" date="2021-05" db="EMBL/GenBank/DDBJ databases">
        <authorList>
            <person name="Zahm M."/>
            <person name="Klopp C."/>
            <person name="Cabau C."/>
            <person name="Kuhl H."/>
            <person name="Suciu R."/>
            <person name="Ciorpac M."/>
            <person name="Holostenco D."/>
            <person name="Gessner J."/>
            <person name="Wuertz S."/>
            <person name="Hohne C."/>
            <person name="Stock M."/>
            <person name="Gislard M."/>
            <person name="Lluch J."/>
            <person name="Milhes M."/>
            <person name="Lampietro C."/>
            <person name="Lopez Roques C."/>
            <person name="Donnadieu C."/>
            <person name="Du K."/>
            <person name="Schartl M."/>
            <person name="Guiguen Y."/>
        </authorList>
    </citation>
    <scope>NUCLEOTIDE SEQUENCE [LARGE SCALE GENOMIC DNA]</scope>
    <source>
        <strain evidence="4">Hh-F2</strain>
        <tissue evidence="4">Blood</tissue>
    </source>
</reference>
<evidence type="ECO:0000313" key="5">
    <source>
        <dbReference type="Proteomes" id="UP001369086"/>
    </source>
</evidence>
<feature type="transmembrane region" description="Helical" evidence="3">
    <location>
        <begin position="287"/>
        <end position="308"/>
    </location>
</feature>
<keyword evidence="3" id="KW-0812">Transmembrane</keyword>
<organism evidence="4 5">
    <name type="scientific">Huso huso</name>
    <name type="common">Beluga</name>
    <name type="synonym">Acipenser huso</name>
    <dbReference type="NCBI Taxonomy" id="61971"/>
    <lineage>
        <taxon>Eukaryota</taxon>
        <taxon>Metazoa</taxon>
        <taxon>Chordata</taxon>
        <taxon>Craniata</taxon>
        <taxon>Vertebrata</taxon>
        <taxon>Euteleostomi</taxon>
        <taxon>Actinopterygii</taxon>
        <taxon>Chondrostei</taxon>
        <taxon>Acipenseriformes</taxon>
        <taxon>Acipenseridae</taxon>
        <taxon>Huso</taxon>
    </lineage>
</organism>
<sequence length="354" mass="38955">MQTCSKVKDKIRAQLGKLKKEETESVEKPVMNKEDDCNMEPGENKDMCGDESPKENQEDTDSLLDWWNTKKEWGDMNTDEEYTDSERIRIMADTACQVYTGIRRFLKLFLERFDTLQKYVSELCVIADGVDKHHKKAIIANITGGAVSAAGGVATISGLILAPFTFGASIIVTAVGLGVATAGGVTSASATITDNVSNTLDRKKVEKIINGYQTEMKDISECLDFIKTGMEHMKRFDFSKMSEKVYNDMFPEMGDVFHTGASAGSNISEIVRIVQLAQVASASAVRVISMASIVLSGLALGLDVFFIAKDSMELRKGAKTEFAAKIRDVANELQSSLLDLNKIKDELQKTIKEL</sequence>
<evidence type="ECO:0000313" key="4">
    <source>
        <dbReference type="EMBL" id="KAK6467630.1"/>
    </source>
</evidence>
<evidence type="ECO:0000256" key="1">
    <source>
        <dbReference type="ARBA" id="ARBA00010090"/>
    </source>
</evidence>
<proteinExistence type="inferred from homology"/>
<keyword evidence="3" id="KW-1133">Transmembrane helix</keyword>
<dbReference type="EMBL" id="JAHFZB010000048">
    <property type="protein sequence ID" value="KAK6467630.1"/>
    <property type="molecule type" value="Genomic_DNA"/>
</dbReference>
<keyword evidence="5" id="KW-1185">Reference proteome</keyword>
<keyword evidence="3" id="KW-0472">Membrane</keyword>
<evidence type="ECO:0000256" key="2">
    <source>
        <dbReference type="SAM" id="MobiDB-lite"/>
    </source>
</evidence>
<dbReference type="PANTHER" id="PTHR14096">
    <property type="entry name" value="APOLIPOPROTEIN L"/>
    <property type="match status" value="1"/>
</dbReference>
<dbReference type="PANTHER" id="PTHR14096:SF34">
    <property type="entry name" value="APOLIPOPROTEIN L3-LIKE-RELATED"/>
    <property type="match status" value="1"/>
</dbReference>
<protein>
    <submittedName>
        <fullName evidence="4">Apolipoprotein L6-like</fullName>
    </submittedName>
</protein>
<dbReference type="InterPro" id="IPR008405">
    <property type="entry name" value="ApoL"/>
</dbReference>
<dbReference type="Pfam" id="PF05461">
    <property type="entry name" value="ApoL"/>
    <property type="match status" value="1"/>
</dbReference>
<accession>A0ABR0Y5C7</accession>
<dbReference type="Proteomes" id="UP001369086">
    <property type="component" value="Unassembled WGS sequence"/>
</dbReference>
<name>A0ABR0Y5C7_HUSHU</name>